<sequence>MSTIPALGAQPYRSTLPALLPQDDGKSGAANGAKATKLAPLGNDVTLSRSGIDLQKRVDSVGNATVDLAQNLLGSFAQSLFGDAAKGAQISFDSVSLDTSSSYGALVQHSSGPNGSSDTAAFQLTDSSHFLGRGTITTADGRKFEFEVEVQYEARIEGGISQSTGAANNGQANNHGKAGDSHGKASNSANDAKPDTLPTVQLPNIDFPGSLLDLFKLIGQDLTANLLGGAAGLGQSGAQDTGGDQSQGQGGSLTLRLLKLIDSPSPLDLYAPPNTAESRAKALADSYATQPGAPSAPPALSASTPAATTAAATAPASTSA</sequence>
<dbReference type="EMBL" id="FOTW01000009">
    <property type="protein sequence ID" value="SFL91488.1"/>
    <property type="molecule type" value="Genomic_DNA"/>
</dbReference>
<organism evidence="2 3">
    <name type="scientific">Rugamonas rubra</name>
    <dbReference type="NCBI Taxonomy" id="758825"/>
    <lineage>
        <taxon>Bacteria</taxon>
        <taxon>Pseudomonadati</taxon>
        <taxon>Pseudomonadota</taxon>
        <taxon>Betaproteobacteria</taxon>
        <taxon>Burkholderiales</taxon>
        <taxon>Oxalobacteraceae</taxon>
        <taxon>Telluria group</taxon>
        <taxon>Rugamonas</taxon>
    </lineage>
</organism>
<name>A0A1I4LK56_9BURK</name>
<feature type="region of interest" description="Disordered" evidence="1">
    <location>
        <begin position="161"/>
        <end position="201"/>
    </location>
</feature>
<accession>A0A1I4LK56</accession>
<proteinExistence type="predicted"/>
<evidence type="ECO:0000313" key="2">
    <source>
        <dbReference type="EMBL" id="SFL91488.1"/>
    </source>
</evidence>
<evidence type="ECO:0000313" key="3">
    <source>
        <dbReference type="Proteomes" id="UP000199470"/>
    </source>
</evidence>
<gene>
    <name evidence="2" type="ORF">SAMN02982985_02012</name>
</gene>
<feature type="compositionally biased region" description="Low complexity" evidence="1">
    <location>
        <begin position="298"/>
        <end position="320"/>
    </location>
</feature>
<reference evidence="2 3" key="1">
    <citation type="submission" date="2016-10" db="EMBL/GenBank/DDBJ databases">
        <authorList>
            <person name="de Groot N.N."/>
        </authorList>
    </citation>
    <scope>NUCLEOTIDE SEQUENCE [LARGE SCALE GENOMIC DNA]</scope>
    <source>
        <strain evidence="2 3">ATCC 43154</strain>
    </source>
</reference>
<dbReference type="AlphaFoldDB" id="A0A1I4LK56"/>
<keyword evidence="3" id="KW-1185">Reference proteome</keyword>
<feature type="region of interest" description="Disordered" evidence="1">
    <location>
        <begin position="268"/>
        <end position="320"/>
    </location>
</feature>
<evidence type="ECO:0000256" key="1">
    <source>
        <dbReference type="SAM" id="MobiDB-lite"/>
    </source>
</evidence>
<protein>
    <submittedName>
        <fullName evidence="2">Uncharacterized protein</fullName>
    </submittedName>
</protein>
<dbReference type="Proteomes" id="UP000199470">
    <property type="component" value="Unassembled WGS sequence"/>
</dbReference>
<feature type="compositionally biased region" description="Low complexity" evidence="1">
    <location>
        <begin position="165"/>
        <end position="176"/>
    </location>
</feature>
<dbReference type="RefSeq" id="WP_245774181.1">
    <property type="nucleotide sequence ID" value="NZ_FOTW01000009.1"/>
</dbReference>